<dbReference type="Proteomes" id="UP001152795">
    <property type="component" value="Unassembled WGS sequence"/>
</dbReference>
<protein>
    <submittedName>
        <fullName evidence="1">C Gal-specific lectin</fullName>
    </submittedName>
</protein>
<organism evidence="1 2">
    <name type="scientific">Paramuricea clavata</name>
    <name type="common">Red gorgonian</name>
    <name type="synonym">Violescent sea-whip</name>
    <dbReference type="NCBI Taxonomy" id="317549"/>
    <lineage>
        <taxon>Eukaryota</taxon>
        <taxon>Metazoa</taxon>
        <taxon>Cnidaria</taxon>
        <taxon>Anthozoa</taxon>
        <taxon>Octocorallia</taxon>
        <taxon>Malacalcyonacea</taxon>
        <taxon>Plexauridae</taxon>
        <taxon>Paramuricea</taxon>
    </lineage>
</organism>
<dbReference type="OrthoDB" id="6071336at2759"/>
<name>A0A6S7JNT6_PARCT</name>
<dbReference type="CDD" id="cd23417">
    <property type="entry name" value="beta-trefoil_Ricin_MytiLec-like"/>
    <property type="match status" value="1"/>
</dbReference>
<keyword evidence="2" id="KW-1185">Reference proteome</keyword>
<sequence>MAGPIGYLFHRSSGKLVHPKGGSSDPGNNTSLVLYDDRSNAGRLQVRFVPAEGSGHFGYIQHVSSGKIVHPQDGRLDCGENTHLVYHSDRHGGALFAFDEGGERIVHKGGKIWHPEGGAPNPGNDTLCVLHSDAHYAAKFYFGDLNGTKMSPYPDPSLSGSWELVKAFIKPLATHTYTQKYKVGRTQSTSTTAGYSWKVSSELAIKVFTAKAEYLEFVQKVNSNTWSEEYEETASINVQAGKTVVVWQYVFGMQQYGDKISFQSNIIGDSDSLDTYPTFQSNRIRL</sequence>
<dbReference type="Gene3D" id="2.80.10.50">
    <property type="match status" value="1"/>
</dbReference>
<dbReference type="AlphaFoldDB" id="A0A6S7JNT6"/>
<accession>A0A6S7JNT6</accession>
<evidence type="ECO:0000313" key="1">
    <source>
        <dbReference type="EMBL" id="CAB4031754.1"/>
    </source>
</evidence>
<reference evidence="1" key="1">
    <citation type="submission" date="2020-04" db="EMBL/GenBank/DDBJ databases">
        <authorList>
            <person name="Alioto T."/>
            <person name="Alioto T."/>
            <person name="Gomez Garrido J."/>
        </authorList>
    </citation>
    <scope>NUCLEOTIDE SEQUENCE</scope>
    <source>
        <strain evidence="1">A484AB</strain>
    </source>
</reference>
<gene>
    <name evidence="1" type="ORF">PACLA_8A059782</name>
</gene>
<comment type="caution">
    <text evidence="1">The sequence shown here is derived from an EMBL/GenBank/DDBJ whole genome shotgun (WGS) entry which is preliminary data.</text>
</comment>
<dbReference type="EMBL" id="CACRXK020017874">
    <property type="protein sequence ID" value="CAB4031754.1"/>
    <property type="molecule type" value="Genomic_DNA"/>
</dbReference>
<proteinExistence type="predicted"/>
<evidence type="ECO:0000313" key="2">
    <source>
        <dbReference type="Proteomes" id="UP001152795"/>
    </source>
</evidence>